<dbReference type="SMART" id="SM00563">
    <property type="entry name" value="PlsC"/>
    <property type="match status" value="1"/>
</dbReference>
<name>A0A6N6VWU0_9BACT</name>
<feature type="transmembrane region" description="Helical" evidence="10">
    <location>
        <begin position="12"/>
        <end position="31"/>
    </location>
</feature>
<evidence type="ECO:0000313" key="13">
    <source>
        <dbReference type="Proteomes" id="UP000437748"/>
    </source>
</evidence>
<dbReference type="CDD" id="cd07989">
    <property type="entry name" value="LPLAT_AGPAT-like"/>
    <property type="match status" value="1"/>
</dbReference>
<dbReference type="Pfam" id="PF01553">
    <property type="entry name" value="Acyltransferase"/>
    <property type="match status" value="1"/>
</dbReference>
<dbReference type="GO" id="GO:0016024">
    <property type="term" value="P:CDP-diacylglycerol biosynthetic process"/>
    <property type="evidence" value="ECO:0007669"/>
    <property type="project" value="UniProtKB-UniPathway"/>
</dbReference>
<dbReference type="AlphaFoldDB" id="A0A6N6VWU0"/>
<keyword evidence="7 9" id="KW-0808">Transferase</keyword>
<comment type="pathway">
    <text evidence="2">Phospholipid metabolism; CDP-diacylglycerol biosynthesis; CDP-diacylglycerol from sn-glycerol 3-phosphate: step 2/3.</text>
</comment>
<protein>
    <recommendedName>
        <fullName evidence="6 9">1-acyl-sn-glycerol-3-phosphate acyltransferase</fullName>
        <ecNumber evidence="5 9">2.3.1.51</ecNumber>
    </recommendedName>
</protein>
<keyword evidence="9" id="KW-0444">Lipid biosynthesis</keyword>
<dbReference type="SUPFAM" id="SSF69593">
    <property type="entry name" value="Glycerol-3-phosphate (1)-acyltransferase"/>
    <property type="match status" value="1"/>
</dbReference>
<dbReference type="PANTHER" id="PTHR10434:SF11">
    <property type="entry name" value="1-ACYL-SN-GLYCEROL-3-PHOSPHATE ACYLTRANSFERASE"/>
    <property type="match status" value="1"/>
</dbReference>
<evidence type="ECO:0000259" key="11">
    <source>
        <dbReference type="SMART" id="SM00563"/>
    </source>
</evidence>
<keyword evidence="9" id="KW-0443">Lipid metabolism</keyword>
<dbReference type="InterPro" id="IPR002123">
    <property type="entry name" value="Plipid/glycerol_acylTrfase"/>
</dbReference>
<evidence type="ECO:0000256" key="9">
    <source>
        <dbReference type="RuleBase" id="RU361267"/>
    </source>
</evidence>
<comment type="similarity">
    <text evidence="4 9">Belongs to the 1-acyl-sn-glycerol-3-phosphate acyltransferase family.</text>
</comment>
<keyword evidence="10" id="KW-0812">Transmembrane</keyword>
<proteinExistence type="inferred from homology"/>
<dbReference type="UniPathway" id="UPA00557">
    <property type="reaction ID" value="UER00613"/>
</dbReference>
<comment type="caution">
    <text evidence="12">The sequence shown here is derived from an EMBL/GenBank/DDBJ whole genome shotgun (WGS) entry which is preliminary data.</text>
</comment>
<dbReference type="OrthoDB" id="5290997at2"/>
<dbReference type="GO" id="GO:0005886">
    <property type="term" value="C:plasma membrane"/>
    <property type="evidence" value="ECO:0007669"/>
    <property type="project" value="TreeGrafter"/>
</dbReference>
<evidence type="ECO:0000256" key="5">
    <source>
        <dbReference type="ARBA" id="ARBA00013211"/>
    </source>
</evidence>
<accession>A0A6N6VWU0</accession>
<dbReference type="InterPro" id="IPR004552">
    <property type="entry name" value="AGP_acyltrans"/>
</dbReference>
<keyword evidence="10" id="KW-0472">Membrane</keyword>
<gene>
    <name evidence="12" type="ORF">GCL60_03195</name>
</gene>
<evidence type="ECO:0000313" key="12">
    <source>
        <dbReference type="EMBL" id="KAB8040953.1"/>
    </source>
</evidence>
<evidence type="ECO:0000256" key="7">
    <source>
        <dbReference type="ARBA" id="ARBA00022679"/>
    </source>
</evidence>
<feature type="transmembrane region" description="Helical" evidence="10">
    <location>
        <begin position="104"/>
        <end position="121"/>
    </location>
</feature>
<sequence length="256" mass="28840">MLGSILLSLRVVLIFMVFFLLSFIFMFVFLIRFKNTSNNLIFGKTFSYISIKILRIKVNLRGEQILQNHKHSVIIANHQSYFDAIVFGAIIPPNTLIIGKKSLIWFPLFGWVFYLAGNLLLNRKNHKKAMGTMRNVDIALQNGSSLWIFPEGTRSHGRGLKDFKKGAFYAALQNNVPLQPIVVSTLKDSLNFKKWNPGKILVEVLEPIQTKGVSVEEITSLMTRAHEIMKNKITVLDNELSTQALGSKIASVSASS</sequence>
<keyword evidence="9" id="KW-1208">Phospholipid metabolism</keyword>
<organism evidence="12 13">
    <name type="scientific">Silvanigrella paludirubra</name>
    <dbReference type="NCBI Taxonomy" id="2499159"/>
    <lineage>
        <taxon>Bacteria</taxon>
        <taxon>Pseudomonadati</taxon>
        <taxon>Bdellovibrionota</taxon>
        <taxon>Oligoflexia</taxon>
        <taxon>Silvanigrellales</taxon>
        <taxon>Silvanigrellaceae</taxon>
        <taxon>Silvanigrella</taxon>
    </lineage>
</organism>
<dbReference type="NCBIfam" id="TIGR00530">
    <property type="entry name" value="AGP_acyltrn"/>
    <property type="match status" value="1"/>
</dbReference>
<feature type="domain" description="Phospholipid/glycerol acyltransferase" evidence="11">
    <location>
        <begin position="72"/>
        <end position="186"/>
    </location>
</feature>
<comment type="catalytic activity">
    <reaction evidence="1 9">
        <text>a 1-acyl-sn-glycero-3-phosphate + an acyl-CoA = a 1,2-diacyl-sn-glycero-3-phosphate + CoA</text>
        <dbReference type="Rhea" id="RHEA:19709"/>
        <dbReference type="ChEBI" id="CHEBI:57287"/>
        <dbReference type="ChEBI" id="CHEBI:57970"/>
        <dbReference type="ChEBI" id="CHEBI:58342"/>
        <dbReference type="ChEBI" id="CHEBI:58608"/>
        <dbReference type="EC" id="2.3.1.51"/>
    </reaction>
</comment>
<comment type="domain">
    <text evidence="9">The HXXXXD motif is essential for acyltransferase activity and may constitute the binding site for the phosphate moiety of the glycerol-3-phosphate.</text>
</comment>
<reference evidence="12 13" key="1">
    <citation type="submission" date="2019-10" db="EMBL/GenBank/DDBJ databases">
        <title>New species of Slilvanegrellaceae.</title>
        <authorList>
            <person name="Pitt A."/>
            <person name="Hahn M.W."/>
        </authorList>
    </citation>
    <scope>NUCLEOTIDE SEQUENCE [LARGE SCALE GENOMIC DNA]</scope>
    <source>
        <strain evidence="12 13">SP-Ram-0.45-NSY-1</strain>
    </source>
</reference>
<dbReference type="GO" id="GO:0006654">
    <property type="term" value="P:phosphatidic acid biosynthetic process"/>
    <property type="evidence" value="ECO:0007669"/>
    <property type="project" value="TreeGrafter"/>
</dbReference>
<keyword evidence="10" id="KW-1133">Transmembrane helix</keyword>
<keyword evidence="9" id="KW-0594">Phospholipid biosynthesis</keyword>
<comment type="pathway">
    <text evidence="3">Lipid metabolism.</text>
</comment>
<keyword evidence="8 9" id="KW-0012">Acyltransferase</keyword>
<evidence type="ECO:0000256" key="4">
    <source>
        <dbReference type="ARBA" id="ARBA00008655"/>
    </source>
</evidence>
<keyword evidence="13" id="KW-1185">Reference proteome</keyword>
<evidence type="ECO:0000256" key="10">
    <source>
        <dbReference type="SAM" id="Phobius"/>
    </source>
</evidence>
<dbReference type="Proteomes" id="UP000437748">
    <property type="component" value="Unassembled WGS sequence"/>
</dbReference>
<dbReference type="RefSeq" id="WP_153418476.1">
    <property type="nucleotide sequence ID" value="NZ_WFLM01000001.1"/>
</dbReference>
<evidence type="ECO:0000256" key="3">
    <source>
        <dbReference type="ARBA" id="ARBA00005189"/>
    </source>
</evidence>
<dbReference type="GO" id="GO:0003841">
    <property type="term" value="F:1-acylglycerol-3-phosphate O-acyltransferase activity"/>
    <property type="evidence" value="ECO:0007669"/>
    <property type="project" value="UniProtKB-UniRule"/>
</dbReference>
<evidence type="ECO:0000256" key="1">
    <source>
        <dbReference type="ARBA" id="ARBA00001141"/>
    </source>
</evidence>
<evidence type="ECO:0000256" key="2">
    <source>
        <dbReference type="ARBA" id="ARBA00004728"/>
    </source>
</evidence>
<evidence type="ECO:0000256" key="8">
    <source>
        <dbReference type="ARBA" id="ARBA00023315"/>
    </source>
</evidence>
<evidence type="ECO:0000256" key="6">
    <source>
        <dbReference type="ARBA" id="ARBA00016139"/>
    </source>
</evidence>
<dbReference type="EC" id="2.3.1.51" evidence="5 9"/>
<dbReference type="EMBL" id="WFLM01000001">
    <property type="protein sequence ID" value="KAB8040953.1"/>
    <property type="molecule type" value="Genomic_DNA"/>
</dbReference>
<dbReference type="PANTHER" id="PTHR10434">
    <property type="entry name" value="1-ACYL-SN-GLYCEROL-3-PHOSPHATE ACYLTRANSFERASE"/>
    <property type="match status" value="1"/>
</dbReference>